<feature type="transmembrane region" description="Helical" evidence="2">
    <location>
        <begin position="12"/>
        <end position="33"/>
    </location>
</feature>
<evidence type="ECO:0000313" key="3">
    <source>
        <dbReference type="EMBL" id="KAK4189673.1"/>
    </source>
</evidence>
<evidence type="ECO:0000313" key="4">
    <source>
        <dbReference type="Proteomes" id="UP001302126"/>
    </source>
</evidence>
<keyword evidence="4" id="KW-1185">Reference proteome</keyword>
<feature type="region of interest" description="Disordered" evidence="1">
    <location>
        <begin position="62"/>
        <end position="81"/>
    </location>
</feature>
<keyword evidence="2" id="KW-0472">Membrane</keyword>
<accession>A0AAN6WXU7</accession>
<dbReference type="AlphaFoldDB" id="A0AAN6WXU7"/>
<keyword evidence="2" id="KW-1133">Transmembrane helix</keyword>
<proteinExistence type="predicted"/>
<comment type="caution">
    <text evidence="3">The sequence shown here is derived from an EMBL/GenBank/DDBJ whole genome shotgun (WGS) entry which is preliminary data.</text>
</comment>
<name>A0AAN6WXU7_9PEZI</name>
<reference evidence="3" key="1">
    <citation type="journal article" date="2023" name="Mol. Phylogenet. Evol.">
        <title>Genome-scale phylogeny and comparative genomics of the fungal order Sordariales.</title>
        <authorList>
            <person name="Hensen N."/>
            <person name="Bonometti L."/>
            <person name="Westerberg I."/>
            <person name="Brannstrom I.O."/>
            <person name="Guillou S."/>
            <person name="Cros-Aarteil S."/>
            <person name="Calhoun S."/>
            <person name="Haridas S."/>
            <person name="Kuo A."/>
            <person name="Mondo S."/>
            <person name="Pangilinan J."/>
            <person name="Riley R."/>
            <person name="LaButti K."/>
            <person name="Andreopoulos B."/>
            <person name="Lipzen A."/>
            <person name="Chen C."/>
            <person name="Yan M."/>
            <person name="Daum C."/>
            <person name="Ng V."/>
            <person name="Clum A."/>
            <person name="Steindorff A."/>
            <person name="Ohm R.A."/>
            <person name="Martin F."/>
            <person name="Silar P."/>
            <person name="Natvig D.O."/>
            <person name="Lalanne C."/>
            <person name="Gautier V."/>
            <person name="Ament-Velasquez S.L."/>
            <person name="Kruys A."/>
            <person name="Hutchinson M.I."/>
            <person name="Powell A.J."/>
            <person name="Barry K."/>
            <person name="Miller A.N."/>
            <person name="Grigoriev I.V."/>
            <person name="Debuchy R."/>
            <person name="Gladieux P."/>
            <person name="Hiltunen Thoren M."/>
            <person name="Johannesson H."/>
        </authorList>
    </citation>
    <scope>NUCLEOTIDE SEQUENCE</scope>
    <source>
        <strain evidence="3">PSN309</strain>
    </source>
</reference>
<reference evidence="3" key="2">
    <citation type="submission" date="2023-05" db="EMBL/GenBank/DDBJ databases">
        <authorList>
            <consortium name="Lawrence Berkeley National Laboratory"/>
            <person name="Steindorff A."/>
            <person name="Hensen N."/>
            <person name="Bonometti L."/>
            <person name="Westerberg I."/>
            <person name="Brannstrom I.O."/>
            <person name="Guillou S."/>
            <person name="Cros-Aarteil S."/>
            <person name="Calhoun S."/>
            <person name="Haridas S."/>
            <person name="Kuo A."/>
            <person name="Mondo S."/>
            <person name="Pangilinan J."/>
            <person name="Riley R."/>
            <person name="Labutti K."/>
            <person name="Andreopoulos B."/>
            <person name="Lipzen A."/>
            <person name="Chen C."/>
            <person name="Yanf M."/>
            <person name="Daum C."/>
            <person name="Ng V."/>
            <person name="Clum A."/>
            <person name="Ohm R."/>
            <person name="Martin F."/>
            <person name="Silar P."/>
            <person name="Natvig D."/>
            <person name="Lalanne C."/>
            <person name="Gautier V."/>
            <person name="Ament-Velasquez S.L."/>
            <person name="Kruys A."/>
            <person name="Hutchinson M.I."/>
            <person name="Powell A.J."/>
            <person name="Barry K."/>
            <person name="Miller A.N."/>
            <person name="Grigoriev I.V."/>
            <person name="Debuchy R."/>
            <person name="Gladieux P."/>
            <person name="Thoren M.H."/>
            <person name="Johannesson H."/>
        </authorList>
    </citation>
    <scope>NUCLEOTIDE SEQUENCE</scope>
    <source>
        <strain evidence="3">PSN309</strain>
    </source>
</reference>
<evidence type="ECO:0000256" key="1">
    <source>
        <dbReference type="SAM" id="MobiDB-lite"/>
    </source>
</evidence>
<protein>
    <submittedName>
        <fullName evidence="3">Uncharacterized protein</fullName>
    </submittedName>
</protein>
<evidence type="ECO:0000256" key="2">
    <source>
        <dbReference type="SAM" id="Phobius"/>
    </source>
</evidence>
<keyword evidence="2" id="KW-0812">Transmembrane</keyword>
<dbReference type="EMBL" id="MU864373">
    <property type="protein sequence ID" value="KAK4189673.1"/>
    <property type="molecule type" value="Genomic_DNA"/>
</dbReference>
<gene>
    <name evidence="3" type="ORF">QBC35DRAFT_492713</name>
</gene>
<sequence length="81" mass="9142">MHAYITLKHKRLLVLPLSSSPPTLLLIMTVLFFDALRQQTADFTHPATTDKVSLSLLSSGWTISETPTEPKHSPEQRQKQD</sequence>
<feature type="compositionally biased region" description="Basic and acidic residues" evidence="1">
    <location>
        <begin position="68"/>
        <end position="81"/>
    </location>
</feature>
<dbReference type="Proteomes" id="UP001302126">
    <property type="component" value="Unassembled WGS sequence"/>
</dbReference>
<organism evidence="3 4">
    <name type="scientific">Podospora australis</name>
    <dbReference type="NCBI Taxonomy" id="1536484"/>
    <lineage>
        <taxon>Eukaryota</taxon>
        <taxon>Fungi</taxon>
        <taxon>Dikarya</taxon>
        <taxon>Ascomycota</taxon>
        <taxon>Pezizomycotina</taxon>
        <taxon>Sordariomycetes</taxon>
        <taxon>Sordariomycetidae</taxon>
        <taxon>Sordariales</taxon>
        <taxon>Podosporaceae</taxon>
        <taxon>Podospora</taxon>
    </lineage>
</organism>